<proteinExistence type="predicted"/>
<sequence length="873" mass="96688">MMEIGSYVSTGSVLAVMMCLMGQCQGFERVHPQNYPQMPKQLSVRIEMILVEAQIVEEFRLLWDAELNLTRYDYALGREIPPFNSIRPMKTILDFGDGLSYTTDPFGAPADNCTIIPLEWDDSAADSAGSQPKNGTILNSLSPPHQRPLQYSLARIGSRWADQSIKMGNLTSADLLRALDPRQLFDLNAADRVYNSSSFHTDNTTIRGIPCDNFWIVDRDFFVPGYGKVEVRHDIFFMKKDFSRGSLNPGDYWIPVQQTTMINRRRLLILNFFDFTVPGEGQPALYDFTVPDCFKSELPDQLIVQPEATIQLRFPISPADFATYRKLHALIPSFRRETLKQIVAIQGYTPIRVTGMLFSMDPGSAYITAILLPTPPPALMFLRCERNVQVELTHDIDGSPSRPSASTDETFTDCARACREDSACQSFVFCVRTSRGASSMMCLHKWTALRAGAPNATRTDEFTCDLHKKIVGRFESTAKKGTSAIELAVQSGEFLVNLTANDNTTWTLTADKIREDVQIPIKPDPGSFNVPSPSDNTGQAVFQLYRPQMTITGTAVRGEFAKLSPDTCRQRCLEEKRFTCQSVAVCVHGDCVTSDLHRDELERKETVSGMPALQFHSHCIVYTRGWLQKFSRRNSARRTGVVIRGVLGPDGCAKECLFGGISCRSFAFCRSIPDKESACLLQTGVGELEQNLSVTTNQNVTSTYREECSQFDRNYGDEFEPLAGYSLLESEPSGNVTGGEMCAQKCLDTLGDSGCLSFELCNDPSSLTVPTTTSCRISSTFIPTARNANITAKVRPVSNCNTYARTLYVDGTPVTRPAIGGAFSKSPGTRTGFTISEMAGAGTAMFILGTVVALVLLVLARRSHFRMRTLLTP</sequence>
<dbReference type="EMBL" id="MTYJ01000139">
    <property type="protein sequence ID" value="OQV12672.1"/>
    <property type="molecule type" value="Genomic_DNA"/>
</dbReference>
<dbReference type="InterPro" id="IPR058831">
    <property type="entry name" value="LolA-like_dom_2nd"/>
</dbReference>
<organism evidence="4 5">
    <name type="scientific">Hypsibius exemplaris</name>
    <name type="common">Freshwater tardigrade</name>
    <dbReference type="NCBI Taxonomy" id="2072580"/>
    <lineage>
        <taxon>Eukaryota</taxon>
        <taxon>Metazoa</taxon>
        <taxon>Ecdysozoa</taxon>
        <taxon>Tardigrada</taxon>
        <taxon>Eutardigrada</taxon>
        <taxon>Parachela</taxon>
        <taxon>Hypsibioidea</taxon>
        <taxon>Hypsibiidae</taxon>
        <taxon>Hypsibius</taxon>
    </lineage>
</organism>
<evidence type="ECO:0000256" key="2">
    <source>
        <dbReference type="SAM" id="SignalP"/>
    </source>
</evidence>
<feature type="signal peptide" evidence="2">
    <location>
        <begin position="1"/>
        <end position="26"/>
    </location>
</feature>
<feature type="domain" description="Apple" evidence="3">
    <location>
        <begin position="619"/>
        <end position="708"/>
    </location>
</feature>
<dbReference type="Pfam" id="PF25898">
    <property type="entry name" value="LolA_2nd_metazoa"/>
    <property type="match status" value="1"/>
</dbReference>
<keyword evidence="5" id="KW-1185">Reference proteome</keyword>
<protein>
    <recommendedName>
        <fullName evidence="3">Apple domain-containing protein</fullName>
    </recommendedName>
</protein>
<dbReference type="OrthoDB" id="5983572at2759"/>
<evidence type="ECO:0000313" key="5">
    <source>
        <dbReference type="Proteomes" id="UP000192578"/>
    </source>
</evidence>
<comment type="caution">
    <text evidence="4">The sequence shown here is derived from an EMBL/GenBank/DDBJ whole genome shotgun (WGS) entry which is preliminary data.</text>
</comment>
<dbReference type="PROSITE" id="PS50948">
    <property type="entry name" value="PAN"/>
    <property type="match status" value="1"/>
</dbReference>
<keyword evidence="1" id="KW-1133">Transmembrane helix</keyword>
<keyword evidence="1" id="KW-0472">Membrane</keyword>
<keyword evidence="1" id="KW-0812">Transmembrane</keyword>
<feature type="chain" id="PRO_5013003629" description="Apple domain-containing protein" evidence="2">
    <location>
        <begin position="27"/>
        <end position="873"/>
    </location>
</feature>
<evidence type="ECO:0000313" key="4">
    <source>
        <dbReference type="EMBL" id="OQV12672.1"/>
    </source>
</evidence>
<name>A0A1W0WBY5_HYPEX</name>
<gene>
    <name evidence="4" type="ORF">BV898_13080</name>
</gene>
<dbReference type="InterPro" id="IPR003609">
    <property type="entry name" value="Pan_app"/>
</dbReference>
<evidence type="ECO:0000256" key="1">
    <source>
        <dbReference type="SAM" id="Phobius"/>
    </source>
</evidence>
<accession>A0A1W0WBY5</accession>
<dbReference type="AlphaFoldDB" id="A0A1W0WBY5"/>
<dbReference type="PANTHER" id="PTHR36902">
    <property type="entry name" value="ENRICHED IN SURFACE-LABELED PROTEOME PROTEIN 9"/>
    <property type="match status" value="1"/>
</dbReference>
<dbReference type="Proteomes" id="UP000192578">
    <property type="component" value="Unassembled WGS sequence"/>
</dbReference>
<dbReference type="PANTHER" id="PTHR36902:SF1">
    <property type="entry name" value="ENRICHED IN SURFACE-LABELED PROTEOME PROTEIN 9"/>
    <property type="match status" value="1"/>
</dbReference>
<reference evidence="5" key="1">
    <citation type="submission" date="2017-01" db="EMBL/GenBank/DDBJ databases">
        <title>Comparative genomics of anhydrobiosis in the tardigrade Hypsibius dujardini.</title>
        <authorList>
            <person name="Yoshida Y."/>
            <person name="Koutsovoulos G."/>
            <person name="Laetsch D."/>
            <person name="Stevens L."/>
            <person name="Kumar S."/>
            <person name="Horikawa D."/>
            <person name="Ishino K."/>
            <person name="Komine S."/>
            <person name="Tomita M."/>
            <person name="Blaxter M."/>
            <person name="Arakawa K."/>
        </authorList>
    </citation>
    <scope>NUCLEOTIDE SEQUENCE [LARGE SCALE GENOMIC DNA]</scope>
    <source>
        <strain evidence="5">Z151</strain>
    </source>
</reference>
<feature type="transmembrane region" description="Helical" evidence="1">
    <location>
        <begin position="838"/>
        <end position="860"/>
    </location>
</feature>
<keyword evidence="2" id="KW-0732">Signal</keyword>
<evidence type="ECO:0000259" key="3">
    <source>
        <dbReference type="PROSITE" id="PS50948"/>
    </source>
</evidence>
<dbReference type="Pfam" id="PF14295">
    <property type="entry name" value="PAN_4"/>
    <property type="match status" value="2"/>
</dbReference>